<proteinExistence type="predicted"/>
<organism evidence="1 2">
    <name type="scientific">Streptomyces caledonius</name>
    <dbReference type="NCBI Taxonomy" id="3134107"/>
    <lineage>
        <taxon>Bacteria</taxon>
        <taxon>Bacillati</taxon>
        <taxon>Actinomycetota</taxon>
        <taxon>Actinomycetes</taxon>
        <taxon>Kitasatosporales</taxon>
        <taxon>Streptomycetaceae</taxon>
        <taxon>Streptomyces</taxon>
    </lineage>
</organism>
<sequence>MKAPVTPETLRHLRRLFRTPLTGGTATAGGPHLVSDTTAAAAYLFDAAPATDQPRLSLPHTFTSVTPGSLTTPTGLVVLGT</sequence>
<reference evidence="1 2" key="1">
    <citation type="submission" date="2024-03" db="EMBL/GenBank/DDBJ databases">
        <title>Novel Streptomyces species of biotechnological and ecological value are a feature of Machair soil.</title>
        <authorList>
            <person name="Prole J.R."/>
            <person name="Goodfellow M."/>
            <person name="Allenby N."/>
            <person name="Ward A.C."/>
        </authorList>
    </citation>
    <scope>NUCLEOTIDE SEQUENCE [LARGE SCALE GENOMIC DNA]</scope>
    <source>
        <strain evidence="1 2">MS1.HAVA.3</strain>
    </source>
</reference>
<dbReference type="Proteomes" id="UP001382904">
    <property type="component" value="Unassembled WGS sequence"/>
</dbReference>
<gene>
    <name evidence="1" type="ORF">WKI68_08930</name>
</gene>
<comment type="caution">
    <text evidence="1">The sequence shown here is derived from an EMBL/GenBank/DDBJ whole genome shotgun (WGS) entry which is preliminary data.</text>
</comment>
<evidence type="ECO:0000313" key="1">
    <source>
        <dbReference type="EMBL" id="MEJ8641568.1"/>
    </source>
</evidence>
<accession>A0ABU8U109</accession>
<evidence type="ECO:0000313" key="2">
    <source>
        <dbReference type="Proteomes" id="UP001382904"/>
    </source>
</evidence>
<dbReference type="EMBL" id="JBBKAM010000002">
    <property type="protein sequence ID" value="MEJ8641568.1"/>
    <property type="molecule type" value="Genomic_DNA"/>
</dbReference>
<name>A0ABU8U109_9ACTN</name>
<keyword evidence="2" id="KW-1185">Reference proteome</keyword>
<protein>
    <submittedName>
        <fullName evidence="1">Uncharacterized protein</fullName>
    </submittedName>
</protein>